<evidence type="ECO:0000256" key="7">
    <source>
        <dbReference type="SAM" id="MobiDB-lite"/>
    </source>
</evidence>
<feature type="transmembrane region" description="Helical" evidence="8">
    <location>
        <begin position="150"/>
        <end position="174"/>
    </location>
</feature>
<dbReference type="GO" id="GO:0046943">
    <property type="term" value="F:carboxylic acid transmembrane transporter activity"/>
    <property type="evidence" value="ECO:0007669"/>
    <property type="project" value="UniProtKB-ARBA"/>
</dbReference>
<feature type="transmembrane region" description="Helical" evidence="8">
    <location>
        <begin position="425"/>
        <end position="443"/>
    </location>
</feature>
<dbReference type="Gene3D" id="1.20.1250.20">
    <property type="entry name" value="MFS general substrate transporter like domains"/>
    <property type="match status" value="2"/>
</dbReference>
<keyword evidence="3" id="KW-0813">Transport</keyword>
<evidence type="ECO:0000256" key="3">
    <source>
        <dbReference type="ARBA" id="ARBA00022448"/>
    </source>
</evidence>
<dbReference type="EMBL" id="CP089276">
    <property type="protein sequence ID" value="USP77604.1"/>
    <property type="molecule type" value="Genomic_DNA"/>
</dbReference>
<feature type="transmembrane region" description="Helical" evidence="8">
    <location>
        <begin position="288"/>
        <end position="310"/>
    </location>
</feature>
<evidence type="ECO:0000256" key="1">
    <source>
        <dbReference type="ARBA" id="ARBA00004127"/>
    </source>
</evidence>
<keyword evidence="4 8" id="KW-0812">Transmembrane</keyword>
<keyword evidence="5 8" id="KW-1133">Transmembrane helix</keyword>
<dbReference type="FunFam" id="1.20.1250.20:FF:000436">
    <property type="entry name" value="MFS transporter, putative"/>
    <property type="match status" value="1"/>
</dbReference>
<evidence type="ECO:0000256" key="2">
    <source>
        <dbReference type="ARBA" id="ARBA00008335"/>
    </source>
</evidence>
<keyword evidence="6 8" id="KW-0472">Membrane</keyword>
<feature type="transmembrane region" description="Helical" evidence="8">
    <location>
        <begin position="322"/>
        <end position="343"/>
    </location>
</feature>
<dbReference type="AlphaFoldDB" id="A0A9Q9DTB8"/>
<feature type="compositionally biased region" description="Basic and acidic residues" evidence="7">
    <location>
        <begin position="528"/>
        <end position="545"/>
    </location>
</feature>
<feature type="domain" description="Major facilitator superfamily (MFS) profile" evidence="9">
    <location>
        <begin position="27"/>
        <end position="509"/>
    </location>
</feature>
<dbReference type="FunFam" id="1.20.1720.10:FF:000013">
    <property type="entry name" value="Related to multidrug resistance proteins"/>
    <property type="match status" value="1"/>
</dbReference>
<keyword evidence="11" id="KW-1185">Reference proteome</keyword>
<dbReference type="PANTHER" id="PTHR23501">
    <property type="entry name" value="MAJOR FACILITATOR SUPERFAMILY"/>
    <property type="match status" value="1"/>
</dbReference>
<dbReference type="SUPFAM" id="SSF103473">
    <property type="entry name" value="MFS general substrate transporter"/>
    <property type="match status" value="1"/>
</dbReference>
<reference evidence="10" key="1">
    <citation type="submission" date="2021-12" db="EMBL/GenBank/DDBJ databases">
        <title>Curvularia clavata genome.</title>
        <authorList>
            <person name="Cao Y."/>
        </authorList>
    </citation>
    <scope>NUCLEOTIDE SEQUENCE</scope>
    <source>
        <strain evidence="10">Yc1106</strain>
    </source>
</reference>
<feature type="transmembrane region" description="Helical" evidence="8">
    <location>
        <begin position="92"/>
        <end position="111"/>
    </location>
</feature>
<organism evidence="10 11">
    <name type="scientific">Curvularia clavata</name>
    <dbReference type="NCBI Taxonomy" id="95742"/>
    <lineage>
        <taxon>Eukaryota</taxon>
        <taxon>Fungi</taxon>
        <taxon>Dikarya</taxon>
        <taxon>Ascomycota</taxon>
        <taxon>Pezizomycotina</taxon>
        <taxon>Dothideomycetes</taxon>
        <taxon>Pleosporomycetidae</taxon>
        <taxon>Pleosporales</taxon>
        <taxon>Pleosporineae</taxon>
        <taxon>Pleosporaceae</taxon>
        <taxon>Curvularia</taxon>
    </lineage>
</organism>
<evidence type="ECO:0000256" key="8">
    <source>
        <dbReference type="SAM" id="Phobius"/>
    </source>
</evidence>
<feature type="transmembrane region" description="Helical" evidence="8">
    <location>
        <begin position="355"/>
        <end position="375"/>
    </location>
</feature>
<proteinExistence type="inferred from homology"/>
<feature type="transmembrane region" description="Helical" evidence="8">
    <location>
        <begin position="180"/>
        <end position="200"/>
    </location>
</feature>
<feature type="transmembrane region" description="Helical" evidence="8">
    <location>
        <begin position="486"/>
        <end position="504"/>
    </location>
</feature>
<feature type="transmembrane region" description="Helical" evidence="8">
    <location>
        <begin position="61"/>
        <end position="80"/>
    </location>
</feature>
<dbReference type="GO" id="GO:0012505">
    <property type="term" value="C:endomembrane system"/>
    <property type="evidence" value="ECO:0007669"/>
    <property type="project" value="UniProtKB-SubCell"/>
</dbReference>
<gene>
    <name evidence="10" type="ORF">yc1106_04878</name>
</gene>
<evidence type="ECO:0000313" key="11">
    <source>
        <dbReference type="Proteomes" id="UP001056012"/>
    </source>
</evidence>
<feature type="transmembrane region" description="Helical" evidence="8">
    <location>
        <begin position="24"/>
        <end position="49"/>
    </location>
</feature>
<evidence type="ECO:0000313" key="10">
    <source>
        <dbReference type="EMBL" id="USP77604.1"/>
    </source>
</evidence>
<dbReference type="PANTHER" id="PTHR23501:SF78">
    <property type="entry name" value="MAJOR FACILITATOR SUPERFAMILY (MFS) PROFILE DOMAIN-CONTAINING PROTEIN-RELATED"/>
    <property type="match status" value="1"/>
</dbReference>
<dbReference type="InterPro" id="IPR036259">
    <property type="entry name" value="MFS_trans_sf"/>
</dbReference>
<evidence type="ECO:0000256" key="4">
    <source>
        <dbReference type="ARBA" id="ARBA00022692"/>
    </source>
</evidence>
<evidence type="ECO:0000259" key="9">
    <source>
        <dbReference type="PROSITE" id="PS50850"/>
    </source>
</evidence>
<dbReference type="GO" id="GO:0005886">
    <property type="term" value="C:plasma membrane"/>
    <property type="evidence" value="ECO:0007669"/>
    <property type="project" value="TreeGrafter"/>
</dbReference>
<feature type="transmembrane region" description="Helical" evidence="8">
    <location>
        <begin position="250"/>
        <end position="268"/>
    </location>
</feature>
<dbReference type="PROSITE" id="PS50850">
    <property type="entry name" value="MFS"/>
    <property type="match status" value="1"/>
</dbReference>
<sequence length="545" mass="59601">MEARRTAANNVVLYQTNILPRKQLLIVFPILAISQIVCFVDQTGIGVALPKIGRELNAEDTISWAGTSALIANTIFQVLYGRMSDLFGRKSVLLTALVLLAMSDLLCGLSRNATMLYIFRGFAGVANGGIVSLSAMIVSDIVTLKERGKWQGIIGACVGIGNMSGPFVAAAFAQKDNWRGFFWVLSPVAAACCILCMVVLPTPKDQPRADIKTVLRRIDYGGIFFGSAALILLLIPIAGGGDYFDWDSPMVISMLVLGACCMVFFIFVEHRVAALPMMPLSLFKSGPVSVMLLQNFFFGMVLYSQAYYLPLFMQNVRRLSPLTTACLMLPIYGLQALSSITSGQYISHFERYGEVIWTGFFLWTLGIGLTCIFSLDTPLWAIAMVLAIQGMGAGCVFQPVLVALQAHCAKEHRAIVISNRNFIRSLGGAVGLAISAAALQNSLRKAIPAEFRSLALSSYDTPPFEKLDQRQILLILKAYETASRTVFIMNVPFMILCLVGCLFIKDRGLVKPGEEKGDLQLRNSPQIRSDDAESRSSDGKKEIVY</sequence>
<comment type="subcellular location">
    <subcellularLocation>
        <location evidence="1">Endomembrane system</location>
        <topology evidence="1">Multi-pass membrane protein</topology>
    </subcellularLocation>
</comment>
<feature type="transmembrane region" description="Helical" evidence="8">
    <location>
        <begin position="220"/>
        <end position="238"/>
    </location>
</feature>
<evidence type="ECO:0000256" key="5">
    <source>
        <dbReference type="ARBA" id="ARBA00022989"/>
    </source>
</evidence>
<name>A0A9Q9DTB8_CURCL</name>
<dbReference type="InterPro" id="IPR011701">
    <property type="entry name" value="MFS"/>
</dbReference>
<protein>
    <recommendedName>
        <fullName evidence="9">Major facilitator superfamily (MFS) profile domain-containing protein</fullName>
    </recommendedName>
</protein>
<dbReference type="VEuPathDB" id="FungiDB:yc1106_04878"/>
<feature type="region of interest" description="Disordered" evidence="7">
    <location>
        <begin position="515"/>
        <end position="545"/>
    </location>
</feature>
<dbReference type="InterPro" id="IPR020846">
    <property type="entry name" value="MFS_dom"/>
</dbReference>
<dbReference type="Pfam" id="PF07690">
    <property type="entry name" value="MFS_1"/>
    <property type="match status" value="1"/>
</dbReference>
<accession>A0A9Q9DTB8</accession>
<dbReference type="OrthoDB" id="10021397at2759"/>
<comment type="similarity">
    <text evidence="2">Belongs to the major facilitator superfamily.</text>
</comment>
<feature type="transmembrane region" description="Helical" evidence="8">
    <location>
        <begin position="117"/>
        <end position="138"/>
    </location>
</feature>
<dbReference type="Proteomes" id="UP001056012">
    <property type="component" value="Chromosome 3"/>
</dbReference>
<evidence type="ECO:0000256" key="6">
    <source>
        <dbReference type="ARBA" id="ARBA00023136"/>
    </source>
</evidence>
<feature type="transmembrane region" description="Helical" evidence="8">
    <location>
        <begin position="381"/>
        <end position="404"/>
    </location>
</feature>